<dbReference type="Proteomes" id="UP000494201">
    <property type="component" value="Unassembled WGS sequence"/>
</dbReference>
<accession>A0A6P2G6Y9</accession>
<name>A0A6P2G6Y9_9BURK</name>
<evidence type="ECO:0000313" key="1">
    <source>
        <dbReference type="EMBL" id="VVU48744.1"/>
    </source>
</evidence>
<reference evidence="1 2" key="1">
    <citation type="submission" date="2019-09" db="EMBL/GenBank/DDBJ databases">
        <authorList>
            <person name="Depoorter E."/>
        </authorList>
    </citation>
    <scope>NUCLEOTIDE SEQUENCE [LARGE SCALE GENOMIC DNA]</scope>
    <source>
        <strain evidence="1">LMG 20980</strain>
    </source>
</reference>
<dbReference type="AlphaFoldDB" id="A0A6P2G6Y9"/>
<gene>
    <name evidence="1" type="ORF">BAN20980_01443</name>
</gene>
<organism evidence="1 2">
    <name type="scientific">Burkholderia anthina</name>
    <dbReference type="NCBI Taxonomy" id="179879"/>
    <lineage>
        <taxon>Bacteria</taxon>
        <taxon>Pseudomonadati</taxon>
        <taxon>Pseudomonadota</taxon>
        <taxon>Betaproteobacteria</taxon>
        <taxon>Burkholderiales</taxon>
        <taxon>Burkholderiaceae</taxon>
        <taxon>Burkholderia</taxon>
        <taxon>Burkholderia cepacia complex</taxon>
    </lineage>
</organism>
<sequence length="206" mass="23769">MFRTFFARKRRIRVNRGYTPRHAAARPLIRFDATRLERSAGTAGDVRMRVAVRRDRGGTMQAGLHRKRKGRFTAAVGFACRRAIRCRFSTEVRPNPFAVSYCPGQWSVRPGFQGVGNATMRLHAGRLRRLRWRTRHGNRRVKERYMGRPLCEPQLLSPVAGRRLAFDVRSRELGVESASPRTHAHRRCVVILIICGRDRVYRNCTA</sequence>
<dbReference type="EMBL" id="CABVLY010000004">
    <property type="protein sequence ID" value="VVU48744.1"/>
    <property type="molecule type" value="Genomic_DNA"/>
</dbReference>
<proteinExistence type="predicted"/>
<evidence type="ECO:0000313" key="2">
    <source>
        <dbReference type="Proteomes" id="UP000494201"/>
    </source>
</evidence>
<protein>
    <submittedName>
        <fullName evidence="1">Uncharacterized protein</fullName>
    </submittedName>
</protein>